<keyword evidence="8" id="KW-1015">Disulfide bond</keyword>
<evidence type="ECO:0000256" key="8">
    <source>
        <dbReference type="ARBA" id="ARBA00023157"/>
    </source>
</evidence>
<dbReference type="Gene3D" id="1.20.1250.10">
    <property type="match status" value="1"/>
</dbReference>
<accession>A0A7L4MWL9</accession>
<dbReference type="InterPro" id="IPR009079">
    <property type="entry name" value="4_helix_cytokine-like_core"/>
</dbReference>
<evidence type="ECO:0000256" key="6">
    <source>
        <dbReference type="ARBA" id="ARBA00022729"/>
    </source>
</evidence>
<dbReference type="PANTHER" id="PTHR11691:SF73">
    <property type="entry name" value="INTERFERON BETA"/>
    <property type="match status" value="1"/>
</dbReference>
<feature type="chain" id="PRO_5029772705" evidence="10">
    <location>
        <begin position="28"/>
        <end position="188"/>
    </location>
</feature>
<sequence length="188" mass="21524">MAAPHAPHTRRARTLLLLLTALAAALACHHLPAQDDTFLWDSIRLLQDMAPRPTQPCHHQRDALSFPDTLLQTHHPQQAATAALRILQHLFAVLSSPSTPQQWDDHARHRLLNSLQHYIHHLEKCLLANGMLSKGQRPRNQLLAINRYFADIQAFLRAHNHSACAWDHVRRRARACFQDVDTLLKQMK</sequence>
<dbReference type="GO" id="GO:0005125">
    <property type="term" value="F:cytokine activity"/>
    <property type="evidence" value="ECO:0007669"/>
    <property type="project" value="UniProtKB-KW"/>
</dbReference>
<comment type="similarity">
    <text evidence="3 9">Belongs to the alpha/beta interferon family.</text>
</comment>
<evidence type="ECO:0000256" key="10">
    <source>
        <dbReference type="SAM" id="SignalP"/>
    </source>
</evidence>
<feature type="signal peptide" evidence="10">
    <location>
        <begin position="1"/>
        <end position="27"/>
    </location>
</feature>
<evidence type="ECO:0000313" key="12">
    <source>
        <dbReference type="Proteomes" id="UP000586704"/>
    </source>
</evidence>
<feature type="non-terminal residue" evidence="11">
    <location>
        <position position="1"/>
    </location>
</feature>
<dbReference type="SUPFAM" id="SSF47266">
    <property type="entry name" value="4-helical cytokines"/>
    <property type="match status" value="1"/>
</dbReference>
<dbReference type="Pfam" id="PF00143">
    <property type="entry name" value="Interferon"/>
    <property type="match status" value="1"/>
</dbReference>
<dbReference type="AlphaFoldDB" id="A0A7L4MWL9"/>
<keyword evidence="6 10" id="KW-0732">Signal</keyword>
<feature type="non-terminal residue" evidence="11">
    <location>
        <position position="188"/>
    </location>
</feature>
<evidence type="ECO:0000256" key="4">
    <source>
        <dbReference type="ARBA" id="ARBA00022514"/>
    </source>
</evidence>
<keyword evidence="5" id="KW-0964">Secreted</keyword>
<evidence type="ECO:0000256" key="3">
    <source>
        <dbReference type="ARBA" id="ARBA00011033"/>
    </source>
</evidence>
<proteinExistence type="inferred from homology"/>
<evidence type="ECO:0000256" key="5">
    <source>
        <dbReference type="ARBA" id="ARBA00022525"/>
    </source>
</evidence>
<dbReference type="GO" id="GO:0051607">
    <property type="term" value="P:defense response to virus"/>
    <property type="evidence" value="ECO:0007669"/>
    <property type="project" value="UniProtKB-KW"/>
</dbReference>
<dbReference type="PANTHER" id="PTHR11691">
    <property type="entry name" value="TYPE I INTERFERON"/>
    <property type="match status" value="1"/>
</dbReference>
<evidence type="ECO:0000256" key="1">
    <source>
        <dbReference type="ARBA" id="ARBA00002718"/>
    </source>
</evidence>
<reference evidence="11 12" key="1">
    <citation type="submission" date="2020-02" db="EMBL/GenBank/DDBJ databases">
        <title>Bird 10,000 Genomes (B10K) Project - Family phase.</title>
        <authorList>
            <person name="Zhang G."/>
        </authorList>
    </citation>
    <scope>NUCLEOTIDE SEQUENCE [LARGE SCALE GENOMIC DNA]</scope>
    <source>
        <strain evidence="11">B10K-DU-013-51</strain>
        <tissue evidence="11">Mixed tissue sample</tissue>
    </source>
</reference>
<keyword evidence="12" id="KW-1185">Reference proteome</keyword>
<organism evidence="11 12">
    <name type="scientific">Ceyx cyanopectus</name>
    <name type="common">Indigo-banded kingfisher</name>
    <dbReference type="NCBI Taxonomy" id="390723"/>
    <lineage>
        <taxon>Eukaryota</taxon>
        <taxon>Metazoa</taxon>
        <taxon>Chordata</taxon>
        <taxon>Craniata</taxon>
        <taxon>Vertebrata</taxon>
        <taxon>Euteleostomi</taxon>
        <taxon>Archelosauria</taxon>
        <taxon>Archosauria</taxon>
        <taxon>Dinosauria</taxon>
        <taxon>Saurischia</taxon>
        <taxon>Theropoda</taxon>
        <taxon>Coelurosauria</taxon>
        <taxon>Aves</taxon>
        <taxon>Neognathae</taxon>
        <taxon>Neoaves</taxon>
        <taxon>Telluraves</taxon>
        <taxon>Coraciimorphae</taxon>
        <taxon>Coraciiformes</taxon>
        <taxon>Alcedinidae</taxon>
        <taxon>Ceyx</taxon>
    </lineage>
</organism>
<evidence type="ECO:0000313" key="11">
    <source>
        <dbReference type="EMBL" id="NXY81692.1"/>
    </source>
</evidence>
<keyword evidence="4 9" id="KW-0202">Cytokine</keyword>
<comment type="function">
    <text evidence="1">Has antiviral activities.</text>
</comment>
<comment type="subcellular location">
    <subcellularLocation>
        <location evidence="2">Secreted</location>
    </subcellularLocation>
</comment>
<dbReference type="SMART" id="SM00076">
    <property type="entry name" value="IFabd"/>
    <property type="match status" value="1"/>
</dbReference>
<dbReference type="PROSITE" id="PS00252">
    <property type="entry name" value="INTERFERON_A_B_D"/>
    <property type="match status" value="1"/>
</dbReference>
<dbReference type="GO" id="GO:0005126">
    <property type="term" value="F:cytokine receptor binding"/>
    <property type="evidence" value="ECO:0007669"/>
    <property type="project" value="InterPro"/>
</dbReference>
<comment type="caution">
    <text evidence="11">The sequence shown here is derived from an EMBL/GenBank/DDBJ whole genome shotgun (WGS) entry which is preliminary data.</text>
</comment>
<evidence type="ECO:0000256" key="9">
    <source>
        <dbReference type="RuleBase" id="RU000436"/>
    </source>
</evidence>
<dbReference type="GO" id="GO:0005615">
    <property type="term" value="C:extracellular space"/>
    <property type="evidence" value="ECO:0007669"/>
    <property type="project" value="UniProtKB-KW"/>
</dbReference>
<evidence type="ECO:0000256" key="7">
    <source>
        <dbReference type="ARBA" id="ARBA00023118"/>
    </source>
</evidence>
<gene>
    <name evidence="11" type="primary">Ifn_0</name>
    <name evidence="11" type="ORF">CEYCYA_R01232</name>
</gene>
<keyword evidence="7 9" id="KW-0051">Antiviral defense</keyword>
<evidence type="ECO:0000256" key="2">
    <source>
        <dbReference type="ARBA" id="ARBA00004613"/>
    </source>
</evidence>
<name>A0A7L4MWL9_9AVES</name>
<protein>
    <submittedName>
        <fullName evidence="11">IFN protein</fullName>
    </submittedName>
</protein>
<dbReference type="EMBL" id="VYZU01007708">
    <property type="protein sequence ID" value="NXY81692.1"/>
    <property type="molecule type" value="Genomic_DNA"/>
</dbReference>
<dbReference type="OrthoDB" id="9395915at2759"/>
<dbReference type="InterPro" id="IPR000471">
    <property type="entry name" value="Interferon_alpha/beta/delta"/>
</dbReference>
<dbReference type="Proteomes" id="UP000586704">
    <property type="component" value="Unassembled WGS sequence"/>
</dbReference>
<dbReference type="GO" id="GO:0006955">
    <property type="term" value="P:immune response"/>
    <property type="evidence" value="ECO:0007669"/>
    <property type="project" value="UniProtKB-ARBA"/>
</dbReference>